<dbReference type="Proteomes" id="UP000184066">
    <property type="component" value="Unassembled WGS sequence"/>
</dbReference>
<dbReference type="InterPro" id="IPR036691">
    <property type="entry name" value="Endo/exonu/phosph_ase_sf"/>
</dbReference>
<name>A0A1M7SNG0_9RHOB</name>
<dbReference type="RefSeq" id="WP_072746626.1">
    <property type="nucleotide sequence ID" value="NZ_FOHL01000001.1"/>
</dbReference>
<keyword evidence="4" id="KW-1185">Reference proteome</keyword>
<accession>A0A1M7SNG0</accession>
<evidence type="ECO:0000313" key="3">
    <source>
        <dbReference type="EMBL" id="SHN60027.1"/>
    </source>
</evidence>
<dbReference type="GO" id="GO:0004527">
    <property type="term" value="F:exonuclease activity"/>
    <property type="evidence" value="ECO:0007669"/>
    <property type="project" value="UniProtKB-KW"/>
</dbReference>
<protein>
    <submittedName>
        <fullName evidence="3">Metal-dependent hydrolase, endonuclease/exonuclease/phosphatase family</fullName>
    </submittedName>
</protein>
<gene>
    <name evidence="3" type="ORF">SAMN05216200_10319</name>
</gene>
<dbReference type="InterPro" id="IPR005135">
    <property type="entry name" value="Endo/exonuclease/phosphatase"/>
</dbReference>
<dbReference type="GO" id="GO:0004519">
    <property type="term" value="F:endonuclease activity"/>
    <property type="evidence" value="ECO:0007669"/>
    <property type="project" value="UniProtKB-KW"/>
</dbReference>
<keyword evidence="3" id="KW-0540">Nuclease</keyword>
<feature type="compositionally biased region" description="Basic and acidic residues" evidence="1">
    <location>
        <begin position="241"/>
        <end position="250"/>
    </location>
</feature>
<dbReference type="Gene3D" id="3.60.10.10">
    <property type="entry name" value="Endonuclease/exonuclease/phosphatase"/>
    <property type="match status" value="1"/>
</dbReference>
<proteinExistence type="predicted"/>
<dbReference type="SUPFAM" id="SSF56219">
    <property type="entry name" value="DNase I-like"/>
    <property type="match status" value="1"/>
</dbReference>
<dbReference type="Pfam" id="PF03372">
    <property type="entry name" value="Exo_endo_phos"/>
    <property type="match status" value="1"/>
</dbReference>
<reference evidence="3 4" key="1">
    <citation type="submission" date="2016-12" db="EMBL/GenBank/DDBJ databases">
        <authorList>
            <person name="Song W.-J."/>
            <person name="Kurnit D.M."/>
        </authorList>
    </citation>
    <scope>NUCLEOTIDE SEQUENCE [LARGE SCALE GENOMIC DNA]</scope>
    <source>
        <strain evidence="3 4">CGMCC 1.10808</strain>
    </source>
</reference>
<sequence>MIRLATYNIRKGVGLDWRRRPERIVQVLAELRPDIVALQEADRRFGERAAVLDPDALAEQAGLAPVRVDEGGAGLGWHGNVVLLSARAQALNVAPTALPSLEPRGALIVDALIEGRRLRLAAAHLGLRPADRRRQAAALLAQLESRADGSAEALMGDLNEWRAAGGCLTVLERRLRPAPPLPSFHASAPIAPLDRVLLGRGLRLAAHGVHRSAAALRASDHLPVWADVAFEDAPEDDDESAHEAAAEGARHAASPMAGGGT</sequence>
<feature type="domain" description="Endonuclease/exonuclease/phosphatase" evidence="2">
    <location>
        <begin position="5"/>
        <end position="221"/>
    </location>
</feature>
<organism evidence="3 4">
    <name type="scientific">Oceanicella actignis</name>
    <dbReference type="NCBI Taxonomy" id="1189325"/>
    <lineage>
        <taxon>Bacteria</taxon>
        <taxon>Pseudomonadati</taxon>
        <taxon>Pseudomonadota</taxon>
        <taxon>Alphaproteobacteria</taxon>
        <taxon>Rhodobacterales</taxon>
        <taxon>Paracoccaceae</taxon>
        <taxon>Oceanicella</taxon>
    </lineage>
</organism>
<feature type="region of interest" description="Disordered" evidence="1">
    <location>
        <begin position="232"/>
        <end position="261"/>
    </location>
</feature>
<evidence type="ECO:0000313" key="4">
    <source>
        <dbReference type="Proteomes" id="UP000184066"/>
    </source>
</evidence>
<dbReference type="EMBL" id="FRDL01000003">
    <property type="protein sequence ID" value="SHN60027.1"/>
    <property type="molecule type" value="Genomic_DNA"/>
</dbReference>
<evidence type="ECO:0000259" key="2">
    <source>
        <dbReference type="Pfam" id="PF03372"/>
    </source>
</evidence>
<keyword evidence="3" id="KW-0255">Endonuclease</keyword>
<dbReference type="STRING" id="1189325.SAMN04488119_10118"/>
<keyword evidence="3" id="KW-0378">Hydrolase</keyword>
<keyword evidence="3" id="KW-0269">Exonuclease</keyword>
<dbReference type="AlphaFoldDB" id="A0A1M7SNG0"/>
<evidence type="ECO:0000256" key="1">
    <source>
        <dbReference type="SAM" id="MobiDB-lite"/>
    </source>
</evidence>